<dbReference type="RefSeq" id="YP_009207653.1">
    <property type="nucleotide sequence ID" value="NC_028896.1"/>
</dbReference>
<keyword evidence="2" id="KW-1185">Reference proteome</keyword>
<proteinExistence type="predicted"/>
<dbReference type="EMBL" id="KR073660">
    <property type="protein sequence ID" value="AKH49348.1"/>
    <property type="molecule type" value="Genomic_DNA"/>
</dbReference>
<evidence type="ECO:0000313" key="1">
    <source>
        <dbReference type="EMBL" id="AKH49348.1"/>
    </source>
</evidence>
<gene>
    <name evidence="1" type="ORF">pro147_32</name>
</gene>
<sequence length="38" mass="3873">MLTSTIVSNSLCYLSTVRNVVGYGTIVVDDGGASLIGP</sequence>
<evidence type="ECO:0000313" key="2">
    <source>
        <dbReference type="Proteomes" id="UP000202111"/>
    </source>
</evidence>
<accession>A0A0F7LDG4</accession>
<name>A0A0F7LDG4_9CAUD</name>
<dbReference type="KEGG" id="vg:26634175"/>
<dbReference type="Proteomes" id="UP000202111">
    <property type="component" value="Segment"/>
</dbReference>
<protein>
    <submittedName>
        <fullName evidence="1">Uncharacterized protein</fullName>
    </submittedName>
</protein>
<dbReference type="GeneID" id="26634175"/>
<organism evidence="1 2">
    <name type="scientific">Escherichia phage pro147</name>
    <dbReference type="NCBI Taxonomy" id="1649239"/>
    <lineage>
        <taxon>Viruses</taxon>
        <taxon>Duplodnaviria</taxon>
        <taxon>Heunggongvirae</taxon>
        <taxon>Uroviricota</taxon>
        <taxon>Caudoviricetes</taxon>
        <taxon>Peduoviridae</taxon>
        <taxon>Peduovirus</taxon>
        <taxon>Peduovirus pro147</taxon>
    </lineage>
</organism>
<reference evidence="1 2" key="1">
    <citation type="submission" date="2015-04" db="EMBL/GenBank/DDBJ databases">
        <title>Characterization and genome sequencing of two novel prophages of avian pathogenic Escherichia coli (APEC).</title>
        <authorList>
            <person name="Chen M."/>
            <person name="Zhang W."/>
        </authorList>
    </citation>
    <scope>NUCLEOTIDE SEQUENCE [LARGE SCALE GENOMIC DNA]</scope>
</reference>